<dbReference type="EMBL" id="NGKW01000027">
    <property type="protein sequence ID" value="OTN83648.1"/>
    <property type="molecule type" value="Genomic_DNA"/>
</dbReference>
<name>A0A242ASR7_ENTFC</name>
<dbReference type="AlphaFoldDB" id="A0A242ASR7"/>
<comment type="caution">
    <text evidence="1">The sequence shown here is derived from an EMBL/GenBank/DDBJ whole genome shotgun (WGS) entry which is preliminary data.</text>
</comment>
<protein>
    <recommendedName>
        <fullName evidence="3">Bacteriocin biosynthesis cyclodehydratase</fullName>
    </recommendedName>
</protein>
<evidence type="ECO:0008006" key="3">
    <source>
        <dbReference type="Google" id="ProtNLM"/>
    </source>
</evidence>
<dbReference type="RefSeq" id="WP_086324027.1">
    <property type="nucleotide sequence ID" value="NZ_NGKW01000027.1"/>
</dbReference>
<sequence>MKFKRNNNIAIIPINEDEIMIKEGVFSQRTILIEDKKRSHLLNRISSFIKEHSTFTKDDLQNYFIESGDNLDELIDFLIDNKLANKIIQKKKKQVAIITNFDKSLVSEILSKSYTTIDYTFFDESLFYLDDNLDEKFTFDFVLMVYDRYSPKDFHHFNYWANKHNLKNQISFLDNRVGYVFPINEPQYTVCYNEVEIHLEATVKNLQEVLIHKEEIISNENCISPKYSDLIVYCAILVNLIDSFDTVGFEKNVLTIINFETFSIEKTKVFHMPYCSACNLNEEYTHIFL</sequence>
<organism evidence="1 2">
    <name type="scientific">Enterococcus faecium</name>
    <name type="common">Streptococcus faecium</name>
    <dbReference type="NCBI Taxonomy" id="1352"/>
    <lineage>
        <taxon>Bacteria</taxon>
        <taxon>Bacillati</taxon>
        <taxon>Bacillota</taxon>
        <taxon>Bacilli</taxon>
        <taxon>Lactobacillales</taxon>
        <taxon>Enterococcaceae</taxon>
        <taxon>Enterococcus</taxon>
    </lineage>
</organism>
<reference evidence="1 2" key="1">
    <citation type="submission" date="2017-05" db="EMBL/GenBank/DDBJ databases">
        <title>The Genome Sequence of Enterococcus faecium 7H8_DIV0219.</title>
        <authorList>
            <consortium name="The Broad Institute Genomics Platform"/>
            <consortium name="The Broad Institute Genomic Center for Infectious Diseases"/>
            <person name="Earl A."/>
            <person name="Manson A."/>
            <person name="Schwartman J."/>
            <person name="Gilmore M."/>
            <person name="Abouelleil A."/>
            <person name="Cao P."/>
            <person name="Chapman S."/>
            <person name="Cusick C."/>
            <person name="Shea T."/>
            <person name="Young S."/>
            <person name="Neafsey D."/>
            <person name="Nusbaum C."/>
            <person name="Birren B."/>
        </authorList>
    </citation>
    <scope>NUCLEOTIDE SEQUENCE [LARGE SCALE GENOMIC DNA]</scope>
    <source>
        <strain evidence="1 2">7H8_DIV0219</strain>
    </source>
</reference>
<gene>
    <name evidence="1" type="ORF">A5810_003129</name>
</gene>
<accession>A0A242ASR7</accession>
<evidence type="ECO:0000313" key="2">
    <source>
        <dbReference type="Proteomes" id="UP000194885"/>
    </source>
</evidence>
<proteinExistence type="predicted"/>
<evidence type="ECO:0000313" key="1">
    <source>
        <dbReference type="EMBL" id="OTN83648.1"/>
    </source>
</evidence>
<dbReference type="Proteomes" id="UP000194885">
    <property type="component" value="Unassembled WGS sequence"/>
</dbReference>